<keyword evidence="3" id="KW-1133">Transmembrane helix</keyword>
<reference evidence="5 6" key="1">
    <citation type="submission" date="2024-04" db="EMBL/GenBank/DDBJ databases">
        <title>Dissimilatory iodate-reducing microorganisms contribute to the enrichment of iodine in groundwater.</title>
        <authorList>
            <person name="Jiang Z."/>
        </authorList>
    </citation>
    <scope>NUCLEOTIDE SEQUENCE [LARGE SCALE GENOMIC DNA]</scope>
    <source>
        <strain evidence="5 6">NCP973</strain>
    </source>
</reference>
<name>A0ABZ2XDG4_9RHOO</name>
<feature type="coiled-coil region" evidence="2">
    <location>
        <begin position="454"/>
        <end position="508"/>
    </location>
</feature>
<feature type="transmembrane region" description="Helical" evidence="3">
    <location>
        <begin position="551"/>
        <end position="575"/>
    </location>
</feature>
<dbReference type="Pfam" id="PF10145">
    <property type="entry name" value="PhageMin_Tail"/>
    <property type="match status" value="1"/>
</dbReference>
<evidence type="ECO:0000313" key="6">
    <source>
        <dbReference type="Proteomes" id="UP001479520"/>
    </source>
</evidence>
<keyword evidence="1" id="KW-1188">Viral release from host cell</keyword>
<dbReference type="EMBL" id="CP151406">
    <property type="protein sequence ID" value="WZJ20337.1"/>
    <property type="molecule type" value="Genomic_DNA"/>
</dbReference>
<gene>
    <name evidence="5" type="ORF">AADV58_10260</name>
</gene>
<dbReference type="PANTHER" id="PTHR37813">
    <property type="entry name" value="FELS-2 PROPHAGE PROTEIN"/>
    <property type="match status" value="1"/>
</dbReference>
<dbReference type="PANTHER" id="PTHR37813:SF1">
    <property type="entry name" value="FELS-2 PROPHAGE PROTEIN"/>
    <property type="match status" value="1"/>
</dbReference>
<organism evidence="5 6">
    <name type="scientific">Azonexus hydrophilus</name>
    <dbReference type="NCBI Taxonomy" id="418702"/>
    <lineage>
        <taxon>Bacteria</taxon>
        <taxon>Pseudomonadati</taxon>
        <taxon>Pseudomonadota</taxon>
        <taxon>Betaproteobacteria</taxon>
        <taxon>Rhodocyclales</taxon>
        <taxon>Azonexaceae</taxon>
        <taxon>Azonexus</taxon>
    </lineage>
</organism>
<dbReference type="RefSeq" id="WP_341743108.1">
    <property type="nucleotide sequence ID" value="NZ_CP151406.1"/>
</dbReference>
<dbReference type="NCBIfam" id="TIGR01760">
    <property type="entry name" value="tape_meas_TP901"/>
    <property type="match status" value="1"/>
</dbReference>
<sequence>MNNLELKVIFAAVDKFVRPVKQITGAASEAAKALRDNNARMKELNRTVEQIDAFKKVEKDAAITANTFAKVRRQTDELKAAIDRSGVPTRKQATELAALTRRSEELRQKHQSLTATEQTLFEKLKQSGIDTRKLAEERRRLASASAEATNASRRLQANLEAENQKMRRLRAAQADLSKAKEKAGKLAMAGAGIAAGGAAVGLPAATAANDFRDFEWAMLGVAKQMEGARDASGKLTAEYWQMAASIKALSEVLPGTANDIAAIVEGGARMGIQGRENLLIYAEATAIMANAFELPVDQVGEDVGKLSQLYRVPIKDIKALGDTINWLDDNALSKGGDIIDVMKRIAGTADMAKMSFRDAAALGSTFLSLGAGAEVAASASNAMIRELAVANMQSARFKEGLRMLGLDAMAVQAGMASDATNTIFMVLEKIKGLSGDKQLEAATRLFGKEFGDDAAKLASNLGEYRRQLALVNDEAARGSMDRELAARSETLNQRIENTQDAIRNLSGDLGQHLKPAMAETLDTTRSVIQGIRDWAAENPKLAAGVITGVKWLAILLTTLGAIAVAAGAILVPLAMLKFSMVTLGMSAGPLLTALGGFAVKAWAVINPVAKLALAFGAGYAAGKLLNMGIDALLSKILGYETTLGASIYDLQQNIRAGFGNALTWLETLPGRAVMIGSEMINGMIRGIDAKWEALKAKVNGLADDTIGWVKNKLGIRSPSRVFQEIGAFTMQGFEQGIMRNEGAPLAALDGLSRRLAGFGTAAALTMAPAGFAGAAQAGGNTYHITIQAAPGASMQDLADLVVQAIERHDARKAAAKRSRFVDPE</sequence>
<evidence type="ECO:0000256" key="3">
    <source>
        <dbReference type="SAM" id="Phobius"/>
    </source>
</evidence>
<dbReference type="Proteomes" id="UP001479520">
    <property type="component" value="Chromosome"/>
</dbReference>
<feature type="domain" description="Phage tail tape measure protein" evidence="4">
    <location>
        <begin position="245"/>
        <end position="447"/>
    </location>
</feature>
<feature type="coiled-coil region" evidence="2">
    <location>
        <begin position="96"/>
        <end position="182"/>
    </location>
</feature>
<evidence type="ECO:0000313" key="5">
    <source>
        <dbReference type="EMBL" id="WZJ20337.1"/>
    </source>
</evidence>
<protein>
    <submittedName>
        <fullName evidence="5">Phage tail tape measure protein</fullName>
    </submittedName>
</protein>
<feature type="transmembrane region" description="Helical" evidence="3">
    <location>
        <begin position="587"/>
        <end position="605"/>
    </location>
</feature>
<keyword evidence="6" id="KW-1185">Reference proteome</keyword>
<evidence type="ECO:0000259" key="4">
    <source>
        <dbReference type="Pfam" id="PF10145"/>
    </source>
</evidence>
<evidence type="ECO:0000256" key="2">
    <source>
        <dbReference type="SAM" id="Coils"/>
    </source>
</evidence>
<evidence type="ECO:0000256" key="1">
    <source>
        <dbReference type="ARBA" id="ARBA00022612"/>
    </source>
</evidence>
<dbReference type="InterPro" id="IPR010090">
    <property type="entry name" value="Phage_tape_meas"/>
</dbReference>
<keyword evidence="3" id="KW-0812">Transmembrane</keyword>
<accession>A0ABZ2XDG4</accession>
<keyword evidence="2" id="KW-0175">Coiled coil</keyword>
<keyword evidence="3" id="KW-0472">Membrane</keyword>
<proteinExistence type="predicted"/>